<accession>A0A829H7J4</accession>
<gene>
    <name evidence="2" type="ORF">Lpp41_09494</name>
</gene>
<feature type="transmembrane region" description="Helical" evidence="1">
    <location>
        <begin position="20"/>
        <end position="49"/>
    </location>
</feature>
<reference evidence="2 3" key="1">
    <citation type="journal article" date="2013" name="PLoS ONE">
        <title>Lactobacillus paracasei comparative genomics: towards species pan-genome definition and exploitation of diversity.</title>
        <authorList>
            <person name="Smokvina T."/>
            <person name="Wels M."/>
            <person name="Polka J."/>
            <person name="Chervaux C."/>
            <person name="Brisse S."/>
            <person name="Boekhorst J."/>
            <person name="van Hylckama Vlieg J.E."/>
            <person name="Siezen R.J."/>
        </authorList>
    </citation>
    <scope>NUCLEOTIDE SEQUENCE [LARGE SCALE GENOMIC DNA]</scope>
    <source>
        <strain evidence="2 3">Lpp41</strain>
    </source>
</reference>
<keyword evidence="1" id="KW-1133">Transmembrane helix</keyword>
<comment type="caution">
    <text evidence="2">The sequence shown here is derived from an EMBL/GenBank/DDBJ whole genome shotgun (WGS) entry which is preliminary data.</text>
</comment>
<protein>
    <recommendedName>
        <fullName evidence="4">Tat pathway signal protein</fullName>
    </recommendedName>
</protein>
<organism evidence="2 3">
    <name type="scientific">Lacticaseibacillus paracasei subsp. paracasei Lpp41</name>
    <dbReference type="NCBI Taxonomy" id="1256208"/>
    <lineage>
        <taxon>Bacteria</taxon>
        <taxon>Bacillati</taxon>
        <taxon>Bacillota</taxon>
        <taxon>Bacilli</taxon>
        <taxon>Lactobacillales</taxon>
        <taxon>Lactobacillaceae</taxon>
        <taxon>Lacticaseibacillus</taxon>
    </lineage>
</organism>
<feature type="non-terminal residue" evidence="2">
    <location>
        <position position="52"/>
    </location>
</feature>
<evidence type="ECO:0000313" key="2">
    <source>
        <dbReference type="EMBL" id="EPC72338.1"/>
    </source>
</evidence>
<evidence type="ECO:0008006" key="4">
    <source>
        <dbReference type="Google" id="ProtNLM"/>
    </source>
</evidence>
<proteinExistence type="predicted"/>
<dbReference type="Proteomes" id="UP000014244">
    <property type="component" value="Unassembled WGS sequence"/>
</dbReference>
<name>A0A829H7J4_LACPA</name>
<keyword evidence="1" id="KW-0472">Membrane</keyword>
<evidence type="ECO:0000256" key="1">
    <source>
        <dbReference type="SAM" id="Phobius"/>
    </source>
</evidence>
<dbReference type="EMBL" id="ANKE01000453">
    <property type="protein sequence ID" value="EPC72338.1"/>
    <property type="molecule type" value="Genomic_DNA"/>
</dbReference>
<sequence length="52" mass="5586">MSQNNKSKKQGQGFFNRRSIIVGTCVLLGLLISLSFKQILLGVAIGLAVGYC</sequence>
<evidence type="ECO:0000313" key="3">
    <source>
        <dbReference type="Proteomes" id="UP000014244"/>
    </source>
</evidence>
<keyword evidence="1" id="KW-0812">Transmembrane</keyword>
<dbReference type="AlphaFoldDB" id="A0A829H7J4"/>